<dbReference type="InterPro" id="IPR000595">
    <property type="entry name" value="cNMP-bd_dom"/>
</dbReference>
<keyword evidence="10" id="KW-1185">Reference proteome</keyword>
<dbReference type="AlphaFoldDB" id="A0A1H3VI19"/>
<reference evidence="9 10" key="1">
    <citation type="submission" date="2016-10" db="EMBL/GenBank/DDBJ databases">
        <authorList>
            <person name="de Groot N.N."/>
        </authorList>
    </citation>
    <scope>NUCLEOTIDE SEQUENCE [LARGE SCALE GENOMIC DNA]</scope>
    <source>
        <strain evidence="9 10">Vu-144</strain>
    </source>
</reference>
<dbReference type="GO" id="GO:0003677">
    <property type="term" value="F:DNA binding"/>
    <property type="evidence" value="ECO:0007669"/>
    <property type="project" value="UniProtKB-KW"/>
</dbReference>
<evidence type="ECO:0000256" key="1">
    <source>
        <dbReference type="ARBA" id="ARBA00022553"/>
    </source>
</evidence>
<dbReference type="Gene3D" id="3.40.50.2300">
    <property type="match status" value="1"/>
</dbReference>
<feature type="domain" description="Response regulatory" evidence="7">
    <location>
        <begin position="3"/>
        <end position="119"/>
    </location>
</feature>
<proteinExistence type="predicted"/>
<dbReference type="SMART" id="SM00448">
    <property type="entry name" value="REC"/>
    <property type="match status" value="1"/>
</dbReference>
<dbReference type="SUPFAM" id="SSF52172">
    <property type="entry name" value="CheY-like"/>
    <property type="match status" value="1"/>
</dbReference>
<dbReference type="PANTHER" id="PTHR43547">
    <property type="entry name" value="TWO-COMPONENT HISTIDINE KINASE"/>
    <property type="match status" value="1"/>
</dbReference>
<feature type="domain" description="HTH crp-type" evidence="8">
    <location>
        <begin position="268"/>
        <end position="339"/>
    </location>
</feature>
<dbReference type="SMART" id="SM00419">
    <property type="entry name" value="HTH_CRP"/>
    <property type="match status" value="1"/>
</dbReference>
<dbReference type="InterPro" id="IPR012318">
    <property type="entry name" value="HTH_CRP"/>
</dbReference>
<protein>
    <submittedName>
        <fullName evidence="9">cAMP-binding domain of CRP or a regulatory subunit of cAMP-dependent protein kinases</fullName>
    </submittedName>
</protein>
<dbReference type="GO" id="GO:0000155">
    <property type="term" value="F:phosphorelay sensor kinase activity"/>
    <property type="evidence" value="ECO:0007669"/>
    <property type="project" value="TreeGrafter"/>
</dbReference>
<dbReference type="SUPFAM" id="SSF51206">
    <property type="entry name" value="cAMP-binding domain-like"/>
    <property type="match status" value="1"/>
</dbReference>
<dbReference type="SMART" id="SM00100">
    <property type="entry name" value="cNMP"/>
    <property type="match status" value="1"/>
</dbReference>
<dbReference type="STRING" id="551991.SAMN05192529_101152"/>
<evidence type="ECO:0000256" key="3">
    <source>
        <dbReference type="ARBA" id="ARBA00023125"/>
    </source>
</evidence>
<dbReference type="CDD" id="cd00038">
    <property type="entry name" value="CAP_ED"/>
    <property type="match status" value="1"/>
</dbReference>
<name>A0A1H3VI19_9BACT</name>
<dbReference type="Pfam" id="PF00027">
    <property type="entry name" value="cNMP_binding"/>
    <property type="match status" value="1"/>
</dbReference>
<evidence type="ECO:0000259" key="6">
    <source>
        <dbReference type="PROSITE" id="PS50042"/>
    </source>
</evidence>
<dbReference type="PANTHER" id="PTHR43547:SF2">
    <property type="entry name" value="HYBRID SIGNAL TRANSDUCTION HISTIDINE KINASE C"/>
    <property type="match status" value="1"/>
</dbReference>
<dbReference type="Gene3D" id="2.60.120.10">
    <property type="entry name" value="Jelly Rolls"/>
    <property type="match status" value="1"/>
</dbReference>
<dbReference type="InterPro" id="IPR011006">
    <property type="entry name" value="CheY-like_superfamily"/>
</dbReference>
<keyword evidence="4" id="KW-0804">Transcription</keyword>
<dbReference type="Pfam" id="PF13545">
    <property type="entry name" value="HTH_Crp_2"/>
    <property type="match status" value="1"/>
</dbReference>
<feature type="modified residue" description="4-aspartylphosphate" evidence="5">
    <location>
        <position position="52"/>
    </location>
</feature>
<dbReference type="InterPro" id="IPR036390">
    <property type="entry name" value="WH_DNA-bd_sf"/>
</dbReference>
<dbReference type="CDD" id="cd17574">
    <property type="entry name" value="REC_OmpR"/>
    <property type="match status" value="1"/>
</dbReference>
<organism evidence="9 10">
    <name type="scientific">Arachidicoccus rhizosphaerae</name>
    <dbReference type="NCBI Taxonomy" id="551991"/>
    <lineage>
        <taxon>Bacteria</taxon>
        <taxon>Pseudomonadati</taxon>
        <taxon>Bacteroidota</taxon>
        <taxon>Chitinophagia</taxon>
        <taxon>Chitinophagales</taxon>
        <taxon>Chitinophagaceae</taxon>
        <taxon>Arachidicoccus</taxon>
    </lineage>
</organism>
<dbReference type="Pfam" id="PF00072">
    <property type="entry name" value="Response_reg"/>
    <property type="match status" value="1"/>
</dbReference>
<keyword evidence="9" id="KW-0418">Kinase</keyword>
<sequence>MKKILLIEDNQELLENTAEILSLGGYEVMTALDGKSGVEKAILYLPDLIISDIMMPGLDGYGVLLMVQKHAELKDVPFIFMTAKTERSDFRKGMEMGADDYITKPFNEAELLNAIETRLKKSARNTIKEKIAEIPNEPRRISLETLLEGKITNQYKKRQVIFSEGNHPHYLFYVAKGKVKAYKTSEDGKELIVGLYGAGDFLGYTALLEESTYKVTAEVIEDAVIDIISKKDFFELIQANPDFARRFFHLLADNNNQKAEHMVELAYESLRKRVARVLLLLKAKYENHNTEHFSIHIRREELASLAGTSTESLIRTLSDFKNEGLLLIEHGLIEIINEQKLANMLN</sequence>
<evidence type="ECO:0000256" key="4">
    <source>
        <dbReference type="ARBA" id="ARBA00023163"/>
    </source>
</evidence>
<keyword evidence="1 5" id="KW-0597">Phosphoprotein</keyword>
<dbReference type="InterPro" id="IPR036388">
    <property type="entry name" value="WH-like_DNA-bd_sf"/>
</dbReference>
<dbReference type="Proteomes" id="UP000199041">
    <property type="component" value="Unassembled WGS sequence"/>
</dbReference>
<accession>A0A1H3VI19</accession>
<dbReference type="RefSeq" id="WP_091392162.1">
    <property type="nucleotide sequence ID" value="NZ_FNQY01000001.1"/>
</dbReference>
<keyword evidence="2" id="KW-0805">Transcription regulation</keyword>
<keyword evidence="9" id="KW-0808">Transferase</keyword>
<evidence type="ECO:0000256" key="5">
    <source>
        <dbReference type="PROSITE-ProRule" id="PRU00169"/>
    </source>
</evidence>
<gene>
    <name evidence="9" type="ORF">SAMN05192529_101152</name>
</gene>
<keyword evidence="3" id="KW-0238">DNA-binding</keyword>
<dbReference type="PROSITE" id="PS50110">
    <property type="entry name" value="RESPONSE_REGULATORY"/>
    <property type="match status" value="1"/>
</dbReference>
<dbReference type="PROSITE" id="PS50042">
    <property type="entry name" value="CNMP_BINDING_3"/>
    <property type="match status" value="1"/>
</dbReference>
<feature type="domain" description="Cyclic nucleotide-binding" evidence="6">
    <location>
        <begin position="155"/>
        <end position="254"/>
    </location>
</feature>
<evidence type="ECO:0000313" key="10">
    <source>
        <dbReference type="Proteomes" id="UP000199041"/>
    </source>
</evidence>
<dbReference type="OrthoDB" id="9127033at2"/>
<dbReference type="InterPro" id="IPR018490">
    <property type="entry name" value="cNMP-bd_dom_sf"/>
</dbReference>
<dbReference type="Gene3D" id="1.10.10.10">
    <property type="entry name" value="Winged helix-like DNA-binding domain superfamily/Winged helix DNA-binding domain"/>
    <property type="match status" value="1"/>
</dbReference>
<dbReference type="SUPFAM" id="SSF46785">
    <property type="entry name" value="Winged helix' DNA-binding domain"/>
    <property type="match status" value="1"/>
</dbReference>
<evidence type="ECO:0000259" key="8">
    <source>
        <dbReference type="PROSITE" id="PS51063"/>
    </source>
</evidence>
<dbReference type="GO" id="GO:0006355">
    <property type="term" value="P:regulation of DNA-templated transcription"/>
    <property type="evidence" value="ECO:0007669"/>
    <property type="project" value="InterPro"/>
</dbReference>
<dbReference type="InterPro" id="IPR001789">
    <property type="entry name" value="Sig_transdc_resp-reg_receiver"/>
</dbReference>
<dbReference type="EMBL" id="FNQY01000001">
    <property type="protein sequence ID" value="SDZ74415.1"/>
    <property type="molecule type" value="Genomic_DNA"/>
</dbReference>
<dbReference type="InterPro" id="IPR014710">
    <property type="entry name" value="RmlC-like_jellyroll"/>
</dbReference>
<evidence type="ECO:0000313" key="9">
    <source>
        <dbReference type="EMBL" id="SDZ74415.1"/>
    </source>
</evidence>
<evidence type="ECO:0000259" key="7">
    <source>
        <dbReference type="PROSITE" id="PS50110"/>
    </source>
</evidence>
<evidence type="ECO:0000256" key="2">
    <source>
        <dbReference type="ARBA" id="ARBA00023015"/>
    </source>
</evidence>
<dbReference type="PROSITE" id="PS51063">
    <property type="entry name" value="HTH_CRP_2"/>
    <property type="match status" value="1"/>
</dbReference>